<evidence type="ECO:0000313" key="5">
    <source>
        <dbReference type="Proteomes" id="UP001438707"/>
    </source>
</evidence>
<dbReference type="Gene3D" id="2.60.120.10">
    <property type="entry name" value="Jelly Rolls"/>
    <property type="match status" value="1"/>
</dbReference>
<dbReference type="SMART" id="SM00558">
    <property type="entry name" value="JmjC"/>
    <property type="match status" value="1"/>
</dbReference>
<protein>
    <recommendedName>
        <fullName evidence="3">JmjC domain-containing protein</fullName>
    </recommendedName>
</protein>
<feature type="domain" description="JmjC" evidence="3">
    <location>
        <begin position="211"/>
        <end position="380"/>
    </location>
</feature>
<name>A0AAW1SEG3_9CHLO</name>
<dbReference type="InterPro" id="IPR014710">
    <property type="entry name" value="RmlC-like_jellyroll"/>
</dbReference>
<comment type="similarity">
    <text evidence="1">Belongs to the JARID1 histone demethylase family.</text>
</comment>
<comment type="caution">
    <text evidence="4">The sequence shown here is derived from an EMBL/GenBank/DDBJ whole genome shotgun (WGS) entry which is preliminary data.</text>
</comment>
<evidence type="ECO:0000256" key="1">
    <source>
        <dbReference type="ARBA" id="ARBA00006801"/>
    </source>
</evidence>
<dbReference type="Proteomes" id="UP001438707">
    <property type="component" value="Unassembled WGS sequence"/>
</dbReference>
<dbReference type="SUPFAM" id="SSF51197">
    <property type="entry name" value="Clavaminate synthase-like"/>
    <property type="match status" value="1"/>
</dbReference>
<feature type="region of interest" description="Disordered" evidence="2">
    <location>
        <begin position="1"/>
        <end position="39"/>
    </location>
</feature>
<accession>A0AAW1SEG3</accession>
<gene>
    <name evidence="4" type="ORF">WJX74_003603</name>
</gene>
<dbReference type="PROSITE" id="PS51184">
    <property type="entry name" value="JMJC"/>
    <property type="match status" value="1"/>
</dbReference>
<organism evidence="4 5">
    <name type="scientific">Apatococcus lobatus</name>
    <dbReference type="NCBI Taxonomy" id="904363"/>
    <lineage>
        <taxon>Eukaryota</taxon>
        <taxon>Viridiplantae</taxon>
        <taxon>Chlorophyta</taxon>
        <taxon>core chlorophytes</taxon>
        <taxon>Trebouxiophyceae</taxon>
        <taxon>Chlorellales</taxon>
        <taxon>Chlorellaceae</taxon>
        <taxon>Apatococcus</taxon>
    </lineage>
</organism>
<evidence type="ECO:0000313" key="4">
    <source>
        <dbReference type="EMBL" id="KAK9844525.1"/>
    </source>
</evidence>
<dbReference type="PANTHER" id="PTHR12461">
    <property type="entry name" value="HYPOXIA-INDUCIBLE FACTOR 1 ALPHA INHIBITOR-RELATED"/>
    <property type="match status" value="1"/>
</dbReference>
<keyword evidence="5" id="KW-1185">Reference proteome</keyword>
<reference evidence="4 5" key="1">
    <citation type="journal article" date="2024" name="Nat. Commun.">
        <title>Phylogenomics reveals the evolutionary origins of lichenization in chlorophyte algae.</title>
        <authorList>
            <person name="Puginier C."/>
            <person name="Libourel C."/>
            <person name="Otte J."/>
            <person name="Skaloud P."/>
            <person name="Haon M."/>
            <person name="Grisel S."/>
            <person name="Petersen M."/>
            <person name="Berrin J.G."/>
            <person name="Delaux P.M."/>
            <person name="Dal Grande F."/>
            <person name="Keller J."/>
        </authorList>
    </citation>
    <scope>NUCLEOTIDE SEQUENCE [LARGE SCALE GENOMIC DNA]</scope>
    <source>
        <strain evidence="4 5">SAG 2145</strain>
    </source>
</reference>
<sequence>MGSDAVVPDEQTVVVRRNESQESASTSWELTGRGRGRIKPRRLHPTVQQVKRLTLLSQEQLTNGEREGDPAARFPQALATGWVVRGNAAAAKRHKTSQSLRQCQPVIIESCPFAERLQASWTLDCMVEAIGDVKQDWSVFCSDAKRNAFLLGDSSQNAYGSDYHVREPETQLLHMTFPSFIESLKAWQSRKLLLQETVMEWQADSKRLVVATGLGPKACKDLKECLDWQWLRQLLHGQATGNVTSTQLQVGSTGSLLPASYQSHDRLLVQVTGRQRVLLISPDQAFSGMYPYPVHHLYDRFSMVNFEKPRLDVWPRFSSVSGCLAILSPGDLLYVPPFWFVHTQLLEKVNTTLQVNIAPGLRLRHPASIPLQVSRLLEERVAHAEGIPNVRQWLQLVGNGDEDALIDLGTVRGYRRSVLVQELRDEVDLNLCQTGSWANLMTAIVDARLFPTPWLNKKFREPLYLLDKSVQLHDDRSEEERKYPELFRAKLEGDNWHVPQHVSTLPIPGYNVGK</sequence>
<dbReference type="AlphaFoldDB" id="A0AAW1SEG3"/>
<proteinExistence type="inferred from homology"/>
<dbReference type="PANTHER" id="PTHR12461:SF105">
    <property type="entry name" value="HYPOXIA-INDUCIBLE FACTOR 1-ALPHA INHIBITOR"/>
    <property type="match status" value="1"/>
</dbReference>
<dbReference type="InterPro" id="IPR003347">
    <property type="entry name" value="JmjC_dom"/>
</dbReference>
<dbReference type="EMBL" id="JALJOS010000001">
    <property type="protein sequence ID" value="KAK9844525.1"/>
    <property type="molecule type" value="Genomic_DNA"/>
</dbReference>
<evidence type="ECO:0000256" key="2">
    <source>
        <dbReference type="SAM" id="MobiDB-lite"/>
    </source>
</evidence>
<evidence type="ECO:0000259" key="3">
    <source>
        <dbReference type="PROSITE" id="PS51184"/>
    </source>
</evidence>
<dbReference type="InterPro" id="IPR041667">
    <property type="entry name" value="Cupin_8"/>
</dbReference>
<dbReference type="Pfam" id="PF13621">
    <property type="entry name" value="Cupin_8"/>
    <property type="match status" value="1"/>
</dbReference>